<evidence type="ECO:0000256" key="2">
    <source>
        <dbReference type="RuleBase" id="RU003452"/>
    </source>
</evidence>
<feature type="compositionally biased region" description="Low complexity" evidence="3">
    <location>
        <begin position="276"/>
        <end position="299"/>
    </location>
</feature>
<dbReference type="Gene3D" id="2.40.128.150">
    <property type="entry name" value="Cysteine proteinases"/>
    <property type="match status" value="1"/>
</dbReference>
<dbReference type="AlphaFoldDB" id="A0A1K2HXA6"/>
<dbReference type="PANTHER" id="PTHR11786">
    <property type="entry name" value="N-HYDROXYARYLAMINE O-ACETYLTRANSFERASE"/>
    <property type="match status" value="1"/>
</dbReference>
<evidence type="ECO:0000313" key="5">
    <source>
        <dbReference type="Proteomes" id="UP000183447"/>
    </source>
</evidence>
<feature type="region of interest" description="Disordered" evidence="3">
    <location>
        <begin position="274"/>
        <end position="313"/>
    </location>
</feature>
<dbReference type="STRING" id="665118.SAMN02983003_1904"/>
<dbReference type="Pfam" id="PF00797">
    <property type="entry name" value="Acetyltransf_2"/>
    <property type="match status" value="1"/>
</dbReference>
<dbReference type="Proteomes" id="UP000183447">
    <property type="component" value="Unassembled WGS sequence"/>
</dbReference>
<keyword evidence="5" id="KW-1185">Reference proteome</keyword>
<protein>
    <submittedName>
        <fullName evidence="4">N-hydroxyarylamine O-acetyltransferase</fullName>
    </submittedName>
</protein>
<organism evidence="4 5">
    <name type="scientific">Devosia enhydra</name>
    <dbReference type="NCBI Taxonomy" id="665118"/>
    <lineage>
        <taxon>Bacteria</taxon>
        <taxon>Pseudomonadati</taxon>
        <taxon>Pseudomonadota</taxon>
        <taxon>Alphaproteobacteria</taxon>
        <taxon>Hyphomicrobiales</taxon>
        <taxon>Devosiaceae</taxon>
        <taxon>Devosia</taxon>
    </lineage>
</organism>
<dbReference type="InterPro" id="IPR001447">
    <property type="entry name" value="Arylamine_N-AcTrfase"/>
</dbReference>
<evidence type="ECO:0000256" key="1">
    <source>
        <dbReference type="ARBA" id="ARBA00006547"/>
    </source>
</evidence>
<reference evidence="4 5" key="1">
    <citation type="submission" date="2016-11" db="EMBL/GenBank/DDBJ databases">
        <authorList>
            <person name="Jaros S."/>
            <person name="Januszkiewicz K."/>
            <person name="Wedrychowicz H."/>
        </authorList>
    </citation>
    <scope>NUCLEOTIDE SEQUENCE [LARGE SCALE GENOMIC DNA]</scope>
    <source>
        <strain evidence="4 5">ATCC 23634</strain>
    </source>
</reference>
<name>A0A1K2HXA6_9HYPH</name>
<accession>A0A1K2HXA6</accession>
<gene>
    <name evidence="4" type="ORF">SAMN02983003_1904</name>
</gene>
<comment type="similarity">
    <text evidence="1 2">Belongs to the arylamine N-acetyltransferase family.</text>
</comment>
<dbReference type="Gene3D" id="3.30.2140.10">
    <property type="entry name" value="Arylamine N-acetyltransferase"/>
    <property type="match status" value="1"/>
</dbReference>
<proteinExistence type="inferred from homology"/>
<dbReference type="PANTHER" id="PTHR11786:SF0">
    <property type="entry name" value="ARYLAMINE N-ACETYLTRANSFERASE 4-RELATED"/>
    <property type="match status" value="1"/>
</dbReference>
<dbReference type="EMBL" id="FPKU01000002">
    <property type="protein sequence ID" value="SFZ84249.1"/>
    <property type="molecule type" value="Genomic_DNA"/>
</dbReference>
<sequence length="313" mass="34439">MADDANLPAYFERIGFSGSIAPTLKTLEALCALHPAAVPFENIDLLMGSAIRLEPNNIQQKLIFEKRGGYCFEQNLFFRRALETLDYKVRPIAATVLWGEPEPGPDEERPATHLALLVDIAGTNYLCDVGFGGVTLSAPLKLKSDAVQQTPHEPFRLTNADGVWTLEVEIGAEWRKVYRFTTEEITFEDIEAMNDRVERLPRFREALMVARAEKGRRLSLANNRLTTHVVGENRQVRVISSLEDLKTVLAETFGIALPPAERLDPALARFFPQPSAAAEPEAVAEAEAAGAEDTSAAPEPVTGAVDAQQQSQQ</sequence>
<dbReference type="OrthoDB" id="7181050at2"/>
<evidence type="ECO:0000256" key="3">
    <source>
        <dbReference type="SAM" id="MobiDB-lite"/>
    </source>
</evidence>
<dbReference type="PRINTS" id="PR01543">
    <property type="entry name" value="ANATRNSFRASE"/>
</dbReference>
<dbReference type="InterPro" id="IPR038765">
    <property type="entry name" value="Papain-like_cys_pep_sf"/>
</dbReference>
<dbReference type="RefSeq" id="WP_072341967.1">
    <property type="nucleotide sequence ID" value="NZ_FPKU01000002.1"/>
</dbReference>
<dbReference type="SUPFAM" id="SSF54001">
    <property type="entry name" value="Cysteine proteinases"/>
    <property type="match status" value="1"/>
</dbReference>
<keyword evidence="4" id="KW-0808">Transferase</keyword>
<evidence type="ECO:0000313" key="4">
    <source>
        <dbReference type="EMBL" id="SFZ84249.1"/>
    </source>
</evidence>
<dbReference type="GO" id="GO:0016407">
    <property type="term" value="F:acetyltransferase activity"/>
    <property type="evidence" value="ECO:0007669"/>
    <property type="project" value="InterPro"/>
</dbReference>